<comment type="caution">
    <text evidence="1">The sequence shown here is derived from an EMBL/GenBank/DDBJ whole genome shotgun (WGS) entry which is preliminary data.</text>
</comment>
<name>A0A9D4R611_DREPO</name>
<dbReference type="Proteomes" id="UP000828390">
    <property type="component" value="Unassembled WGS sequence"/>
</dbReference>
<evidence type="ECO:0000313" key="2">
    <source>
        <dbReference type="Proteomes" id="UP000828390"/>
    </source>
</evidence>
<reference evidence="1" key="2">
    <citation type="submission" date="2020-11" db="EMBL/GenBank/DDBJ databases">
        <authorList>
            <person name="McCartney M.A."/>
            <person name="Auch B."/>
            <person name="Kono T."/>
            <person name="Mallez S."/>
            <person name="Becker A."/>
            <person name="Gohl D.M."/>
            <person name="Silverstein K.A.T."/>
            <person name="Koren S."/>
            <person name="Bechman K.B."/>
            <person name="Herman A."/>
            <person name="Abrahante J.E."/>
            <person name="Garbe J."/>
        </authorList>
    </citation>
    <scope>NUCLEOTIDE SEQUENCE</scope>
    <source>
        <strain evidence="1">Duluth1</strain>
        <tissue evidence="1">Whole animal</tissue>
    </source>
</reference>
<proteinExistence type="predicted"/>
<gene>
    <name evidence="1" type="ORF">DPMN_097776</name>
</gene>
<protein>
    <submittedName>
        <fullName evidence="1">Uncharacterized protein</fullName>
    </submittedName>
</protein>
<dbReference type="EMBL" id="JAIWYP010000003">
    <property type="protein sequence ID" value="KAH3855212.1"/>
    <property type="molecule type" value="Genomic_DNA"/>
</dbReference>
<reference evidence="1" key="1">
    <citation type="journal article" date="2019" name="bioRxiv">
        <title>The Genome of the Zebra Mussel, Dreissena polymorpha: A Resource for Invasive Species Research.</title>
        <authorList>
            <person name="McCartney M.A."/>
            <person name="Auch B."/>
            <person name="Kono T."/>
            <person name="Mallez S."/>
            <person name="Zhang Y."/>
            <person name="Obille A."/>
            <person name="Becker A."/>
            <person name="Abrahante J.E."/>
            <person name="Garbe J."/>
            <person name="Badalamenti J.P."/>
            <person name="Herman A."/>
            <person name="Mangelson H."/>
            <person name="Liachko I."/>
            <person name="Sullivan S."/>
            <person name="Sone E.D."/>
            <person name="Koren S."/>
            <person name="Silverstein K.A.T."/>
            <person name="Beckman K.B."/>
            <person name="Gohl D.M."/>
        </authorList>
    </citation>
    <scope>NUCLEOTIDE SEQUENCE</scope>
    <source>
        <strain evidence="1">Duluth1</strain>
        <tissue evidence="1">Whole animal</tissue>
    </source>
</reference>
<evidence type="ECO:0000313" key="1">
    <source>
        <dbReference type="EMBL" id="KAH3855212.1"/>
    </source>
</evidence>
<keyword evidence="2" id="KW-1185">Reference proteome</keyword>
<sequence>MLRNVRSVRRRARLAVAECGQREGRAMRAAIDHSTEGQTALKGCGGNRPGIMG</sequence>
<dbReference type="AlphaFoldDB" id="A0A9D4R611"/>
<accession>A0A9D4R611</accession>
<organism evidence="1 2">
    <name type="scientific">Dreissena polymorpha</name>
    <name type="common">Zebra mussel</name>
    <name type="synonym">Mytilus polymorpha</name>
    <dbReference type="NCBI Taxonomy" id="45954"/>
    <lineage>
        <taxon>Eukaryota</taxon>
        <taxon>Metazoa</taxon>
        <taxon>Spiralia</taxon>
        <taxon>Lophotrochozoa</taxon>
        <taxon>Mollusca</taxon>
        <taxon>Bivalvia</taxon>
        <taxon>Autobranchia</taxon>
        <taxon>Heteroconchia</taxon>
        <taxon>Euheterodonta</taxon>
        <taxon>Imparidentia</taxon>
        <taxon>Neoheterodontei</taxon>
        <taxon>Myida</taxon>
        <taxon>Dreissenoidea</taxon>
        <taxon>Dreissenidae</taxon>
        <taxon>Dreissena</taxon>
    </lineage>
</organism>